<evidence type="ECO:0000256" key="1">
    <source>
        <dbReference type="SAM" id="SignalP"/>
    </source>
</evidence>
<feature type="chain" id="PRO_5022658214" description="Lipoprotein" evidence="1">
    <location>
        <begin position="19"/>
        <end position="557"/>
    </location>
</feature>
<organism evidence="2 5">
    <name type="scientific">Myxococcus virescens</name>
    <dbReference type="NCBI Taxonomy" id="83456"/>
    <lineage>
        <taxon>Bacteria</taxon>
        <taxon>Pseudomonadati</taxon>
        <taxon>Myxococcota</taxon>
        <taxon>Myxococcia</taxon>
        <taxon>Myxococcales</taxon>
        <taxon>Cystobacterineae</taxon>
        <taxon>Myxococcaceae</taxon>
        <taxon>Myxococcus</taxon>
    </lineage>
</organism>
<name>A0A511HFL4_9BACT</name>
<proteinExistence type="predicted"/>
<evidence type="ECO:0008006" key="6">
    <source>
        <dbReference type="Google" id="ProtNLM"/>
    </source>
</evidence>
<evidence type="ECO:0000313" key="5">
    <source>
        <dbReference type="Proteomes" id="UP000321224"/>
    </source>
</evidence>
<sequence length="557" mass="60041">MRSLRRLTALLLLPLAFGCGQEGLPENEAESLSARADPFTTSRGTVQNACGNADTTPQIFSNTLMSPAALHIGGGAPANWNPESGRMSRGGIEYVSANGLRFELVTDKCTYIREVKVGSRVVTPTYTDGYWYSAQDSSYQPADPSRYGYNLWIFFPYLGDGSTNQVTITVGRTFGSGTATYSFPMVQVDSVEANSVPAPIGFSRAELWNMFGKALFTKFNGATNSTVIRSSDGSMRRIYGYDPNSLQLSVTSNGVGFSFKFKTDLDNWCDPTIRAYGTFKLNANSSGISVQWVNAPQASLEWPLRCVAVQVVPILGLVPTLIYDIIESEAANSMTSTIESSIIDSLPETTNVQLFLDGSTTRSNELLVNLKLPAPSIKLNVPYDAFDMNRSATLFPSGENLTLLASGLGVNDYVAGVSPQTTLYSGPNGVPRYGSTTWPNAQTLSRATNPVWNGLPIARLLARMSPTVLSTSTYQYTPGCTFKANNMLGRASVRFGVNDTVTDAQRLRGIFGAAPGYSLRVVFLNDLSTSIADNASRCGVTTYGPIYDPGLPVLANP</sequence>
<evidence type="ECO:0000313" key="2">
    <source>
        <dbReference type="EMBL" id="GEL72343.1"/>
    </source>
</evidence>
<evidence type="ECO:0000313" key="3">
    <source>
        <dbReference type="EMBL" id="SDF08157.1"/>
    </source>
</evidence>
<dbReference type="EMBL" id="FNAJ01000019">
    <property type="protein sequence ID" value="SDF08157.1"/>
    <property type="molecule type" value="Genomic_DNA"/>
</dbReference>
<reference evidence="2 5" key="2">
    <citation type="submission" date="2019-07" db="EMBL/GenBank/DDBJ databases">
        <title>Whole genome shotgun sequence of Myxococcus virescens NBRC 100334.</title>
        <authorList>
            <person name="Hosoyama A."/>
            <person name="Uohara A."/>
            <person name="Ohji S."/>
            <person name="Ichikawa N."/>
        </authorList>
    </citation>
    <scope>NUCLEOTIDE SEQUENCE [LARGE SCALE GENOMIC DNA]</scope>
    <source>
        <strain evidence="2 5">NBRC 100334</strain>
    </source>
</reference>
<feature type="signal peptide" evidence="1">
    <location>
        <begin position="1"/>
        <end position="18"/>
    </location>
</feature>
<dbReference type="AlphaFoldDB" id="A0A511HFL4"/>
<protein>
    <recommendedName>
        <fullName evidence="6">Lipoprotein</fullName>
    </recommendedName>
</protein>
<dbReference type="Proteomes" id="UP000321224">
    <property type="component" value="Unassembled WGS sequence"/>
</dbReference>
<keyword evidence="1" id="KW-0732">Signal</keyword>
<reference evidence="3 4" key="1">
    <citation type="submission" date="2016-10" db="EMBL/GenBank/DDBJ databases">
        <authorList>
            <person name="Varghese N."/>
            <person name="Submissions S."/>
        </authorList>
    </citation>
    <scope>NUCLEOTIDE SEQUENCE [LARGE SCALE GENOMIC DNA]</scope>
    <source>
        <strain evidence="3 4">DSM 2260</strain>
    </source>
</reference>
<gene>
    <name evidence="2" type="ORF">MVI01_41270</name>
    <name evidence="3" type="ORF">SAMN04488504_11991</name>
</gene>
<dbReference type="RefSeq" id="WP_090494700.1">
    <property type="nucleotide sequence ID" value="NZ_BJVY01000024.1"/>
</dbReference>
<dbReference type="EMBL" id="BJVY01000024">
    <property type="protein sequence ID" value="GEL72343.1"/>
    <property type="molecule type" value="Genomic_DNA"/>
</dbReference>
<keyword evidence="4" id="KW-1185">Reference proteome</keyword>
<dbReference type="Proteomes" id="UP000198717">
    <property type="component" value="Unassembled WGS sequence"/>
</dbReference>
<comment type="caution">
    <text evidence="2">The sequence shown here is derived from an EMBL/GenBank/DDBJ whole genome shotgun (WGS) entry which is preliminary data.</text>
</comment>
<dbReference type="PROSITE" id="PS51257">
    <property type="entry name" value="PROKAR_LIPOPROTEIN"/>
    <property type="match status" value="1"/>
</dbReference>
<accession>A0A511HFL4</accession>
<evidence type="ECO:0000313" key="4">
    <source>
        <dbReference type="Proteomes" id="UP000198717"/>
    </source>
</evidence>